<dbReference type="GO" id="GO:0006508">
    <property type="term" value="P:proteolysis"/>
    <property type="evidence" value="ECO:0007669"/>
    <property type="project" value="UniProtKB-KW"/>
</dbReference>
<keyword evidence="13 14" id="KW-0472">Membrane</keyword>
<evidence type="ECO:0000256" key="9">
    <source>
        <dbReference type="ARBA" id="ARBA00022833"/>
    </source>
</evidence>
<organism evidence="16 17">
    <name type="scientific">Populibacterium corticicola</name>
    <dbReference type="NCBI Taxonomy" id="1812826"/>
    <lineage>
        <taxon>Bacteria</taxon>
        <taxon>Bacillati</taxon>
        <taxon>Actinomycetota</taxon>
        <taxon>Actinomycetes</taxon>
        <taxon>Micrococcales</taxon>
        <taxon>Jonesiaceae</taxon>
        <taxon>Populibacterium</taxon>
    </lineage>
</organism>
<comment type="similarity">
    <text evidence="2 14">Belongs to the peptidase M50B family.</text>
</comment>
<gene>
    <name evidence="16" type="ORF">ACFSYH_02730</name>
</gene>
<dbReference type="RefSeq" id="WP_377464956.1">
    <property type="nucleotide sequence ID" value="NZ_JBHUOP010000001.1"/>
</dbReference>
<accession>A0ABW5XCK4</accession>
<keyword evidence="11 14" id="KW-0482">Metalloprotease</keyword>
<keyword evidence="9 14" id="KW-0862">Zinc</keyword>
<protein>
    <recommendedName>
        <fullName evidence="14">Zinc metalloprotease</fullName>
    </recommendedName>
</protein>
<dbReference type="PIRSF" id="PIRSF006404">
    <property type="entry name" value="UCP006404_Pept_M50_CBS"/>
    <property type="match status" value="1"/>
</dbReference>
<evidence type="ECO:0000256" key="13">
    <source>
        <dbReference type="ARBA" id="ARBA00023136"/>
    </source>
</evidence>
<sequence length="372" mass="40143">MEPTSWTIGRIAGAPINVRPGVLVLIAVFSALYFSSFQTYAGSFPVAVLCSVTLAVLLVISVFLHEVAHVVVARRFKVEAREIGLTFLGGHAGFKNEFRQPWHSFLVSVAGPLANIALYFAMWFGAELIPVSSSSAALAYVVVKNAGMMNLFLGLFNLVPGLPLDGGNALSAIVWQFSKKRVTGMKIAARSGQIVAIGFALYTIGWPMLQGRTPQTIYLMWSVLLVWVVWSGARGALQYARHLEQVERVNLAELVRPALVTSADTTLAQIGPELVRTNAAVLVADDSGRPYAYADPEALYAVPAAVVEQTQLASVIVPFPEGTIQPTDVSAQHLFEELRTPHGVRRLYVLADQSGLKGVVWTAELVRASGLG</sequence>
<keyword evidence="8 14" id="KW-0378">Hydrolase</keyword>
<dbReference type="InterPro" id="IPR016483">
    <property type="entry name" value="UCP006404_Pept_M50_CBS"/>
</dbReference>
<evidence type="ECO:0000256" key="12">
    <source>
        <dbReference type="ARBA" id="ARBA00023122"/>
    </source>
</evidence>
<feature type="transmembrane region" description="Helical" evidence="14">
    <location>
        <begin position="215"/>
        <end position="233"/>
    </location>
</feature>
<feature type="transmembrane region" description="Helical" evidence="14">
    <location>
        <begin position="105"/>
        <end position="125"/>
    </location>
</feature>
<dbReference type="PANTHER" id="PTHR39188:SF3">
    <property type="entry name" value="STAGE IV SPORULATION PROTEIN FB"/>
    <property type="match status" value="1"/>
</dbReference>
<evidence type="ECO:0000256" key="8">
    <source>
        <dbReference type="ARBA" id="ARBA00022801"/>
    </source>
</evidence>
<evidence type="ECO:0000256" key="10">
    <source>
        <dbReference type="ARBA" id="ARBA00022989"/>
    </source>
</evidence>
<dbReference type="PANTHER" id="PTHR39188">
    <property type="entry name" value="MEMBRANE-ASSOCIATED ZINC METALLOPROTEASE M50B"/>
    <property type="match status" value="1"/>
</dbReference>
<keyword evidence="7" id="KW-0677">Repeat</keyword>
<evidence type="ECO:0000256" key="7">
    <source>
        <dbReference type="ARBA" id="ARBA00022737"/>
    </source>
</evidence>
<evidence type="ECO:0000259" key="15">
    <source>
        <dbReference type="Pfam" id="PF02163"/>
    </source>
</evidence>
<feature type="domain" description="Peptidase M50" evidence="15">
    <location>
        <begin position="54"/>
        <end position="126"/>
    </location>
</feature>
<feature type="domain" description="Peptidase M50" evidence="15">
    <location>
        <begin position="139"/>
        <end position="192"/>
    </location>
</feature>
<evidence type="ECO:0000313" key="16">
    <source>
        <dbReference type="EMBL" id="MFD2839479.1"/>
    </source>
</evidence>
<keyword evidence="3 14" id="KW-1003">Cell membrane</keyword>
<comment type="cofactor">
    <cofactor evidence="14">
        <name>Zn(2+)</name>
        <dbReference type="ChEBI" id="CHEBI:29105"/>
    </cofactor>
    <text evidence="14">Binds 1 zinc ion per subunit.</text>
</comment>
<keyword evidence="17" id="KW-1185">Reference proteome</keyword>
<keyword evidence="12" id="KW-0129">CBS domain</keyword>
<dbReference type="Pfam" id="PF02163">
    <property type="entry name" value="Peptidase_M50"/>
    <property type="match status" value="2"/>
</dbReference>
<dbReference type="InterPro" id="IPR008915">
    <property type="entry name" value="Peptidase_M50"/>
</dbReference>
<comment type="subcellular location">
    <subcellularLocation>
        <location evidence="1 14">Cell membrane</location>
        <topology evidence="1 14">Multi-pass membrane protein</topology>
    </subcellularLocation>
</comment>
<keyword evidence="10 14" id="KW-1133">Transmembrane helix</keyword>
<keyword evidence="4 14" id="KW-0645">Protease</keyword>
<evidence type="ECO:0000256" key="5">
    <source>
        <dbReference type="ARBA" id="ARBA00022692"/>
    </source>
</evidence>
<evidence type="ECO:0000256" key="4">
    <source>
        <dbReference type="ARBA" id="ARBA00022670"/>
    </source>
</evidence>
<evidence type="ECO:0000256" key="3">
    <source>
        <dbReference type="ARBA" id="ARBA00022475"/>
    </source>
</evidence>
<feature type="transmembrane region" description="Helical" evidence="14">
    <location>
        <begin position="21"/>
        <end position="40"/>
    </location>
</feature>
<comment type="caution">
    <text evidence="16">The sequence shown here is derived from an EMBL/GenBank/DDBJ whole genome shotgun (WGS) entry which is preliminary data.</text>
</comment>
<name>A0ABW5XCK4_9MICO</name>
<evidence type="ECO:0000256" key="14">
    <source>
        <dbReference type="PIRNR" id="PIRNR006404"/>
    </source>
</evidence>
<dbReference type="Proteomes" id="UP001597391">
    <property type="component" value="Unassembled WGS sequence"/>
</dbReference>
<evidence type="ECO:0000256" key="1">
    <source>
        <dbReference type="ARBA" id="ARBA00004651"/>
    </source>
</evidence>
<evidence type="ECO:0000256" key="6">
    <source>
        <dbReference type="ARBA" id="ARBA00022723"/>
    </source>
</evidence>
<reference evidence="17" key="1">
    <citation type="journal article" date="2019" name="Int. J. Syst. Evol. Microbiol.">
        <title>The Global Catalogue of Microorganisms (GCM) 10K type strain sequencing project: providing services to taxonomists for standard genome sequencing and annotation.</title>
        <authorList>
            <consortium name="The Broad Institute Genomics Platform"/>
            <consortium name="The Broad Institute Genome Sequencing Center for Infectious Disease"/>
            <person name="Wu L."/>
            <person name="Ma J."/>
        </authorList>
    </citation>
    <scope>NUCLEOTIDE SEQUENCE [LARGE SCALE GENOMIC DNA]</scope>
    <source>
        <strain evidence="17">KCTC 33576</strain>
    </source>
</reference>
<keyword evidence="5 14" id="KW-0812">Transmembrane</keyword>
<feature type="transmembrane region" description="Helical" evidence="14">
    <location>
        <begin position="187"/>
        <end position="209"/>
    </location>
</feature>
<evidence type="ECO:0000256" key="11">
    <source>
        <dbReference type="ARBA" id="ARBA00023049"/>
    </source>
</evidence>
<dbReference type="GO" id="GO:0008233">
    <property type="term" value="F:peptidase activity"/>
    <property type="evidence" value="ECO:0007669"/>
    <property type="project" value="UniProtKB-KW"/>
</dbReference>
<proteinExistence type="inferred from homology"/>
<evidence type="ECO:0000256" key="2">
    <source>
        <dbReference type="ARBA" id="ARBA00007931"/>
    </source>
</evidence>
<evidence type="ECO:0000313" key="17">
    <source>
        <dbReference type="Proteomes" id="UP001597391"/>
    </source>
</evidence>
<dbReference type="EMBL" id="JBHUOP010000001">
    <property type="protein sequence ID" value="MFD2839479.1"/>
    <property type="molecule type" value="Genomic_DNA"/>
</dbReference>
<keyword evidence="6 14" id="KW-0479">Metal-binding</keyword>
<feature type="transmembrane region" description="Helical" evidence="14">
    <location>
        <begin position="46"/>
        <end position="72"/>
    </location>
</feature>